<evidence type="ECO:0000313" key="9">
    <source>
        <dbReference type="Proteomes" id="UP000250043"/>
    </source>
</evidence>
<keyword evidence="7" id="KW-0809">Transit peptide</keyword>
<evidence type="ECO:0000313" key="8">
    <source>
        <dbReference type="EMBL" id="OCH85864.1"/>
    </source>
</evidence>
<keyword evidence="9" id="KW-1185">Reference proteome</keyword>
<dbReference type="GO" id="GO:0045277">
    <property type="term" value="C:respiratory chain complex IV"/>
    <property type="evidence" value="ECO:0007669"/>
    <property type="project" value="UniProtKB-UniRule"/>
</dbReference>
<gene>
    <name evidence="8" type="ORF">OBBRIDRAFT_797736</name>
</gene>
<keyword evidence="4 7" id="KW-0999">Mitochondrion inner membrane</keyword>
<dbReference type="InterPro" id="IPR004202">
    <property type="entry name" value="COX7C/Cox8"/>
</dbReference>
<evidence type="ECO:0000256" key="6">
    <source>
        <dbReference type="ARBA" id="ARBA00023136"/>
    </source>
</evidence>
<evidence type="ECO:0000256" key="2">
    <source>
        <dbReference type="ARBA" id="ARBA00004673"/>
    </source>
</evidence>
<dbReference type="EMBL" id="KV722558">
    <property type="protein sequence ID" value="OCH85864.1"/>
    <property type="molecule type" value="Genomic_DNA"/>
</dbReference>
<dbReference type="Pfam" id="PF02935">
    <property type="entry name" value="COX7C"/>
    <property type="match status" value="1"/>
</dbReference>
<evidence type="ECO:0000256" key="4">
    <source>
        <dbReference type="ARBA" id="ARBA00022792"/>
    </source>
</evidence>
<dbReference type="GO" id="GO:0005743">
    <property type="term" value="C:mitochondrial inner membrane"/>
    <property type="evidence" value="ECO:0007669"/>
    <property type="project" value="UniProtKB-SubCell"/>
</dbReference>
<comment type="pathway">
    <text evidence="2 7">Energy metabolism; oxidative phosphorylation.</text>
</comment>
<evidence type="ECO:0000256" key="5">
    <source>
        <dbReference type="ARBA" id="ARBA00023128"/>
    </source>
</evidence>
<sequence>MRQVRFASGHADPYGVSGLSFGSQHDANVLIAGHAQHFPFSWKNKRTFAIKSLAFMGTGFAVPFVAVWWQLFVPFSHPAEDVMSRRI</sequence>
<dbReference type="Gene3D" id="4.10.49.10">
    <property type="entry name" value="Cytochrome c oxidase subunit VIIc"/>
    <property type="match status" value="1"/>
</dbReference>
<comment type="subcellular location">
    <subcellularLocation>
        <location evidence="1 7">Mitochondrion inner membrane</location>
        <topology evidence="1 7">Single-pass membrane protein</topology>
    </subcellularLocation>
</comment>
<proteinExistence type="inferred from homology"/>
<dbReference type="OrthoDB" id="9974841at2759"/>
<keyword evidence="6 7" id="KW-0472">Membrane</keyword>
<comment type="similarity">
    <text evidence="3 7">Belongs to the cytochrome c oxidase VIIc family.</text>
</comment>
<reference evidence="8 9" key="1">
    <citation type="submission" date="2016-07" db="EMBL/GenBank/DDBJ databases">
        <title>Draft genome of the white-rot fungus Obba rivulosa 3A-2.</title>
        <authorList>
            <consortium name="DOE Joint Genome Institute"/>
            <person name="Miettinen O."/>
            <person name="Riley R."/>
            <person name="Acob R."/>
            <person name="Barry K."/>
            <person name="Cullen D."/>
            <person name="De Vries R."/>
            <person name="Hainaut M."/>
            <person name="Hatakka A."/>
            <person name="Henrissat B."/>
            <person name="Hilden K."/>
            <person name="Kuo R."/>
            <person name="Labutti K."/>
            <person name="Lipzen A."/>
            <person name="Makela M.R."/>
            <person name="Sandor L."/>
            <person name="Spatafora J.W."/>
            <person name="Grigoriev I.V."/>
            <person name="Hibbett D.S."/>
        </authorList>
    </citation>
    <scope>NUCLEOTIDE SEQUENCE [LARGE SCALE GENOMIC DNA]</scope>
    <source>
        <strain evidence="8 9">3A-2</strain>
    </source>
</reference>
<protein>
    <recommendedName>
        <fullName evidence="7">Cytochrome c oxidase subunit 8, mitochondrial</fullName>
    </recommendedName>
    <alternativeName>
        <fullName evidence="7">Cytochrome c oxidase polypeptide VIII</fullName>
    </alternativeName>
</protein>
<evidence type="ECO:0000256" key="1">
    <source>
        <dbReference type="ARBA" id="ARBA00004434"/>
    </source>
</evidence>
<dbReference type="GO" id="GO:0006123">
    <property type="term" value="P:mitochondrial electron transport, cytochrome c to oxygen"/>
    <property type="evidence" value="ECO:0007669"/>
    <property type="project" value="UniProtKB-UniRule"/>
</dbReference>
<dbReference type="AlphaFoldDB" id="A0A8E2AM56"/>
<comment type="function">
    <text evidence="7">Component of the cytochrome c oxidase, the last enzyme in the mitochondrial electron transport chain which drives oxidative phosphorylation. The respiratory chain contains 3 multisubunit complexes succinate dehydrogenase (complex II, CII), ubiquinol-cytochrome c oxidoreductase (cytochrome b-c1 complex, complex III, CIII) and cytochrome c oxidase (complex IV, CIV), that cooperate to transfer electrons derived from NADH and succinate to molecular oxygen, creating an electrochemical gradient over the inner membrane that drives transmembrane transport and the ATP synthase. Cytochrome c oxidase is the component of the respiratory chain that catalyzes the reduction of oxygen to water. Electrons originating from reduced cytochrome c in the intermembrane space (IMS) are transferred via the dinuclear copper A center (CU(A)) of subunit 2 and heme A of subunit 1 to the active site in subunit 1, a binuclear center (BNC) formed by heme A3 and copper B (CU(B)). The BNC reduces molecular oxygen to 2 water molecules using 4 electrons from cytochrome c in the IMS and 4 protons from the mitochondrial matrix.</text>
</comment>
<name>A0A8E2AM56_9APHY</name>
<dbReference type="Proteomes" id="UP000250043">
    <property type="component" value="Unassembled WGS sequence"/>
</dbReference>
<accession>A0A8E2AM56</accession>
<dbReference type="UniPathway" id="UPA00705"/>
<feature type="transmembrane region" description="Helical" evidence="7">
    <location>
        <begin position="53"/>
        <end position="71"/>
    </location>
</feature>
<organism evidence="8 9">
    <name type="scientific">Obba rivulosa</name>
    <dbReference type="NCBI Taxonomy" id="1052685"/>
    <lineage>
        <taxon>Eukaryota</taxon>
        <taxon>Fungi</taxon>
        <taxon>Dikarya</taxon>
        <taxon>Basidiomycota</taxon>
        <taxon>Agaricomycotina</taxon>
        <taxon>Agaricomycetes</taxon>
        <taxon>Polyporales</taxon>
        <taxon>Gelatoporiaceae</taxon>
        <taxon>Obba</taxon>
    </lineage>
</organism>
<feature type="non-terminal residue" evidence="8">
    <location>
        <position position="1"/>
    </location>
</feature>
<dbReference type="InterPro" id="IPR036636">
    <property type="entry name" value="COX7C/Cox8_sf"/>
</dbReference>
<keyword evidence="7" id="KW-1133">Transmembrane helix</keyword>
<keyword evidence="5 7" id="KW-0496">Mitochondrion</keyword>
<comment type="subunit">
    <text evidence="7">Component of the cytochrome c oxidase (complex IV, CIV), a multisubunit enzyme composed of a catalytic core of 3 subunits and several supernumerary subunits. The complex exists as a monomer or a dimer and forms supercomplexes (SCs) in the inner mitochondrial membrane with ubiquinol-cytochrome c oxidoreductase (cytochrome b-c1 complex, complex III, CIII).</text>
</comment>
<keyword evidence="7" id="KW-0812">Transmembrane</keyword>
<dbReference type="SUPFAM" id="SSF81427">
    <property type="entry name" value="Mitochondrial cytochrome c oxidase subunit VIIc (aka VIIIa)"/>
    <property type="match status" value="1"/>
</dbReference>
<evidence type="ECO:0000256" key="7">
    <source>
        <dbReference type="RuleBase" id="RU368123"/>
    </source>
</evidence>
<evidence type="ECO:0000256" key="3">
    <source>
        <dbReference type="ARBA" id="ARBA00010514"/>
    </source>
</evidence>